<keyword evidence="4" id="KW-1185">Reference proteome</keyword>
<feature type="transmembrane region" description="Helical" evidence="1">
    <location>
        <begin position="47"/>
        <end position="66"/>
    </location>
</feature>
<dbReference type="AlphaFoldDB" id="A0A7G1G4L3"/>
<keyword evidence="1" id="KW-0472">Membrane</keyword>
<keyword evidence="1" id="KW-0812">Transmembrane</keyword>
<feature type="transmembrane region" description="Helical" evidence="1">
    <location>
        <begin position="12"/>
        <end position="35"/>
    </location>
</feature>
<dbReference type="RefSeq" id="WP_190613354.1">
    <property type="nucleotide sequence ID" value="NZ_AP018712.1"/>
</dbReference>
<keyword evidence="1" id="KW-1133">Transmembrane helix</keyword>
<evidence type="ECO:0000256" key="1">
    <source>
        <dbReference type="SAM" id="Phobius"/>
    </source>
</evidence>
<name>A0A7G1G4L3_9BACT</name>
<dbReference type="KEGG" id="ocy:OSSY52_11860"/>
<dbReference type="InterPro" id="IPR003675">
    <property type="entry name" value="Rce1/LyrA-like_dom"/>
</dbReference>
<feature type="transmembrane region" description="Helical" evidence="1">
    <location>
        <begin position="115"/>
        <end position="134"/>
    </location>
</feature>
<evidence type="ECO:0000259" key="2">
    <source>
        <dbReference type="Pfam" id="PF02517"/>
    </source>
</evidence>
<dbReference type="Pfam" id="PF02517">
    <property type="entry name" value="Rce1-like"/>
    <property type="match status" value="1"/>
</dbReference>
<accession>A0A7G1G4L3</accession>
<evidence type="ECO:0000313" key="3">
    <source>
        <dbReference type="EMBL" id="BBE31045.1"/>
    </source>
</evidence>
<dbReference type="Proteomes" id="UP000516361">
    <property type="component" value="Chromosome"/>
</dbReference>
<evidence type="ECO:0000313" key="4">
    <source>
        <dbReference type="Proteomes" id="UP000516361"/>
    </source>
</evidence>
<feature type="domain" description="CAAX prenyl protease 2/Lysostaphin resistance protein A-like" evidence="2">
    <location>
        <begin position="113"/>
        <end position="203"/>
    </location>
</feature>
<feature type="transmembrane region" description="Helical" evidence="1">
    <location>
        <begin position="146"/>
        <end position="164"/>
    </location>
</feature>
<reference evidence="3 4" key="1">
    <citation type="submission" date="2018-06" db="EMBL/GenBank/DDBJ databases">
        <title>Genome sequencing of Oceanotoga sp. sy52.</title>
        <authorList>
            <person name="Mori K."/>
        </authorList>
    </citation>
    <scope>NUCLEOTIDE SEQUENCE [LARGE SCALE GENOMIC DNA]</scope>
    <source>
        <strain evidence="4">sy52</strain>
    </source>
</reference>
<feature type="transmembrane region" description="Helical" evidence="1">
    <location>
        <begin position="86"/>
        <end position="109"/>
    </location>
</feature>
<proteinExistence type="predicted"/>
<dbReference type="InParanoid" id="A0A7G1G4L3"/>
<organism evidence="3 4">
    <name type="scientific">Tepiditoga spiralis</name>
    <dbReference type="NCBI Taxonomy" id="2108365"/>
    <lineage>
        <taxon>Bacteria</taxon>
        <taxon>Thermotogati</taxon>
        <taxon>Thermotogota</taxon>
        <taxon>Thermotogae</taxon>
        <taxon>Petrotogales</taxon>
        <taxon>Petrotogaceae</taxon>
        <taxon>Tepiditoga</taxon>
    </lineage>
</organism>
<dbReference type="GO" id="GO:0080120">
    <property type="term" value="P:CAAX-box protein maturation"/>
    <property type="evidence" value="ECO:0007669"/>
    <property type="project" value="UniProtKB-ARBA"/>
</dbReference>
<dbReference type="GO" id="GO:0004175">
    <property type="term" value="F:endopeptidase activity"/>
    <property type="evidence" value="ECO:0007669"/>
    <property type="project" value="UniProtKB-ARBA"/>
</dbReference>
<sequence length="207" mass="24235">MNYNNEYNKKDKWLFFILLSFLPVFSALFLSILSLTLLNNLNLSVKSILSVLFSMGISMILLPSLLVKKRFKNSLKKFGLSITIEFFDIVFLILIFFIIMSFQIFYHSIDFFKTILFQTIVVAISEEFWARGILINYLNKIINSKFMILSISSFIFAFITHINNPIVDNLIWRFPMGFLLGYLYMKSGKLWIPIGLHLCNNMISLYI</sequence>
<dbReference type="EMBL" id="AP018712">
    <property type="protein sequence ID" value="BBE31045.1"/>
    <property type="molecule type" value="Genomic_DNA"/>
</dbReference>
<gene>
    <name evidence="3" type="ORF">OSSY52_11860</name>
</gene>
<protein>
    <recommendedName>
        <fullName evidence="2">CAAX prenyl protease 2/Lysostaphin resistance protein A-like domain-containing protein</fullName>
    </recommendedName>
</protein>